<feature type="compositionally biased region" description="Polar residues" evidence="4">
    <location>
        <begin position="749"/>
        <end position="758"/>
    </location>
</feature>
<dbReference type="GO" id="GO:0005874">
    <property type="term" value="C:microtubule"/>
    <property type="evidence" value="ECO:0007669"/>
    <property type="project" value="TreeGrafter"/>
</dbReference>
<evidence type="ECO:0000256" key="1">
    <source>
        <dbReference type="ARBA" id="ARBA00022741"/>
    </source>
</evidence>
<dbReference type="InterPro" id="IPR003130">
    <property type="entry name" value="GED"/>
</dbReference>
<feature type="region of interest" description="Disordered" evidence="4">
    <location>
        <begin position="683"/>
        <end position="758"/>
    </location>
</feature>
<reference evidence="7" key="1">
    <citation type="journal article" date="2020" name="Stud. Mycol.">
        <title>101 Dothideomycetes genomes: a test case for predicting lifestyles and emergence of pathogens.</title>
        <authorList>
            <person name="Haridas S."/>
            <person name="Albert R."/>
            <person name="Binder M."/>
            <person name="Bloem J."/>
            <person name="Labutti K."/>
            <person name="Salamov A."/>
            <person name="Andreopoulos B."/>
            <person name="Baker S."/>
            <person name="Barry K."/>
            <person name="Bills G."/>
            <person name="Bluhm B."/>
            <person name="Cannon C."/>
            <person name="Castanera R."/>
            <person name="Culley D."/>
            <person name="Daum C."/>
            <person name="Ezra D."/>
            <person name="Gonzalez J."/>
            <person name="Henrissat B."/>
            <person name="Kuo A."/>
            <person name="Liang C."/>
            <person name="Lipzen A."/>
            <person name="Lutzoni F."/>
            <person name="Magnuson J."/>
            <person name="Mondo S."/>
            <person name="Nolan M."/>
            <person name="Ohm R."/>
            <person name="Pangilinan J."/>
            <person name="Park H.-J."/>
            <person name="Ramirez L."/>
            <person name="Alfaro M."/>
            <person name="Sun H."/>
            <person name="Tritt A."/>
            <person name="Yoshinaga Y."/>
            <person name="Zwiers L.-H."/>
            <person name="Turgeon B."/>
            <person name="Goodwin S."/>
            <person name="Spatafora J."/>
            <person name="Crous P."/>
            <person name="Grigoriev I."/>
        </authorList>
    </citation>
    <scope>NUCLEOTIDE SEQUENCE</scope>
    <source>
        <strain evidence="7">CBS 279.74</strain>
    </source>
</reference>
<dbReference type="PANTHER" id="PTHR11566:SF149">
    <property type="entry name" value="GTPASE, PUTATIVE (AFU_ORTHOLOGUE AFUA_6G11890)-RELATED"/>
    <property type="match status" value="1"/>
</dbReference>
<proteinExistence type="predicted"/>
<dbReference type="PROSITE" id="PS51388">
    <property type="entry name" value="GED"/>
    <property type="match status" value="1"/>
</dbReference>
<dbReference type="FunFam" id="3.40.50.300:FF:001425">
    <property type="entry name" value="Dynamin GTPase, putative"/>
    <property type="match status" value="1"/>
</dbReference>
<dbReference type="GO" id="GO:0005525">
    <property type="term" value="F:GTP binding"/>
    <property type="evidence" value="ECO:0007669"/>
    <property type="project" value="InterPro"/>
</dbReference>
<dbReference type="GO" id="GO:0008017">
    <property type="term" value="F:microtubule binding"/>
    <property type="evidence" value="ECO:0007669"/>
    <property type="project" value="TreeGrafter"/>
</dbReference>
<dbReference type="GO" id="GO:0016559">
    <property type="term" value="P:peroxisome fission"/>
    <property type="evidence" value="ECO:0007669"/>
    <property type="project" value="TreeGrafter"/>
</dbReference>
<organism evidence="7 8">
    <name type="scientific">Pleomassaria siparia CBS 279.74</name>
    <dbReference type="NCBI Taxonomy" id="1314801"/>
    <lineage>
        <taxon>Eukaryota</taxon>
        <taxon>Fungi</taxon>
        <taxon>Dikarya</taxon>
        <taxon>Ascomycota</taxon>
        <taxon>Pezizomycotina</taxon>
        <taxon>Dothideomycetes</taxon>
        <taxon>Pleosporomycetidae</taxon>
        <taxon>Pleosporales</taxon>
        <taxon>Pleomassariaceae</taxon>
        <taxon>Pleomassaria</taxon>
    </lineage>
</organism>
<dbReference type="GO" id="GO:0005739">
    <property type="term" value="C:mitochondrion"/>
    <property type="evidence" value="ECO:0007669"/>
    <property type="project" value="TreeGrafter"/>
</dbReference>
<dbReference type="GO" id="GO:0006897">
    <property type="term" value="P:endocytosis"/>
    <property type="evidence" value="ECO:0007669"/>
    <property type="project" value="TreeGrafter"/>
</dbReference>
<evidence type="ECO:0000256" key="3">
    <source>
        <dbReference type="SAM" id="Coils"/>
    </source>
</evidence>
<dbReference type="GO" id="GO:0003924">
    <property type="term" value="F:GTPase activity"/>
    <property type="evidence" value="ECO:0007669"/>
    <property type="project" value="InterPro"/>
</dbReference>
<feature type="domain" description="GED" evidence="5">
    <location>
        <begin position="597"/>
        <end position="688"/>
    </location>
</feature>
<dbReference type="InterPro" id="IPR001401">
    <property type="entry name" value="Dynamin_GTPase"/>
</dbReference>
<dbReference type="OrthoDB" id="415706at2759"/>
<feature type="compositionally biased region" description="Low complexity" evidence="4">
    <location>
        <begin position="712"/>
        <end position="737"/>
    </location>
</feature>
<dbReference type="AlphaFoldDB" id="A0A6G1K3T8"/>
<dbReference type="Proteomes" id="UP000799428">
    <property type="component" value="Unassembled WGS sequence"/>
</dbReference>
<dbReference type="Pfam" id="PF01031">
    <property type="entry name" value="Dynamin_M"/>
    <property type="match status" value="1"/>
</dbReference>
<evidence type="ECO:0008006" key="9">
    <source>
        <dbReference type="Google" id="ProtNLM"/>
    </source>
</evidence>
<dbReference type="PROSITE" id="PS51718">
    <property type="entry name" value="G_DYNAMIN_2"/>
    <property type="match status" value="1"/>
</dbReference>
<feature type="compositionally biased region" description="Basic and acidic residues" evidence="4">
    <location>
        <begin position="738"/>
        <end position="747"/>
    </location>
</feature>
<evidence type="ECO:0000259" key="5">
    <source>
        <dbReference type="PROSITE" id="PS51388"/>
    </source>
</evidence>
<accession>A0A6G1K3T8</accession>
<dbReference type="Gene3D" id="3.40.50.300">
    <property type="entry name" value="P-loop containing nucleotide triphosphate hydrolases"/>
    <property type="match status" value="1"/>
</dbReference>
<keyword evidence="3" id="KW-0175">Coiled coil</keyword>
<dbReference type="PANTHER" id="PTHR11566">
    <property type="entry name" value="DYNAMIN"/>
    <property type="match status" value="1"/>
</dbReference>
<name>A0A6G1K3T8_9PLEO</name>
<evidence type="ECO:0000313" key="7">
    <source>
        <dbReference type="EMBL" id="KAF2707539.1"/>
    </source>
</evidence>
<dbReference type="InterPro" id="IPR020850">
    <property type="entry name" value="GED_dom"/>
</dbReference>
<dbReference type="InterPro" id="IPR022812">
    <property type="entry name" value="Dynamin"/>
</dbReference>
<gene>
    <name evidence="7" type="ORF">K504DRAFT_383111</name>
</gene>
<dbReference type="SMART" id="SM00053">
    <property type="entry name" value="DYNc"/>
    <property type="match status" value="1"/>
</dbReference>
<keyword evidence="2" id="KW-0342">GTP-binding</keyword>
<dbReference type="InterPro" id="IPR045063">
    <property type="entry name" value="Dynamin_N"/>
</dbReference>
<dbReference type="GO" id="GO:0000266">
    <property type="term" value="P:mitochondrial fission"/>
    <property type="evidence" value="ECO:0007669"/>
    <property type="project" value="TreeGrafter"/>
</dbReference>
<dbReference type="GO" id="GO:0016020">
    <property type="term" value="C:membrane"/>
    <property type="evidence" value="ECO:0007669"/>
    <property type="project" value="TreeGrafter"/>
</dbReference>
<keyword evidence="1" id="KW-0547">Nucleotide-binding</keyword>
<evidence type="ECO:0000259" key="6">
    <source>
        <dbReference type="PROSITE" id="PS51718"/>
    </source>
</evidence>
<dbReference type="GO" id="GO:0048312">
    <property type="term" value="P:intracellular distribution of mitochondria"/>
    <property type="evidence" value="ECO:0007669"/>
    <property type="project" value="TreeGrafter"/>
</dbReference>
<dbReference type="CDD" id="cd08771">
    <property type="entry name" value="DLP_1"/>
    <property type="match status" value="1"/>
</dbReference>
<dbReference type="PRINTS" id="PR00195">
    <property type="entry name" value="DYNAMIN"/>
</dbReference>
<dbReference type="SUPFAM" id="SSF52540">
    <property type="entry name" value="P-loop containing nucleoside triphosphate hydrolases"/>
    <property type="match status" value="1"/>
</dbReference>
<feature type="domain" description="Dynamin-type G" evidence="6">
    <location>
        <begin position="29"/>
        <end position="319"/>
    </location>
</feature>
<sequence length="758" mass="85578">MIEQLQSVEQVSLLDAIDKLRYQGIGQYDIGLPQLIVCGDQSSGKSSVLEGLTRLRFPTKDGLCTTFATELVLRKAPEEQPDVKISCKINPAKTRNPTQARNLDRYQRSFSSREEFSFPSLIDEVKVRMSFGTTPGGDPEFYEDVLHISYTGPDVPSLTIVDLPGLIQFQINGTGAETVSSLVRRYMEDQKSIILAVVSASNDSANQIILKYVQELDPKSSRTMGIITKPDTMDPGSERESDYLALARNQKIPLHLGWHVVKNRSFTTRESSAVERDEMEKRFFGAGVWTTFPRSDVGIDSLRIKLSRCLLRHIRAELPSLSGKIQESIISTACSLENLGKSRESTGEQRTYLILKAQVFQRRTCDALRGSYGDAFFASPLADEHYAARLRTKIHNLNIAFATTMYQKGRKWDITGHRASYKTSFGSLSSDFVRQYVENSRTPTPISRTDFLVNHIGNQVKRSRQAGLPSLVNSWVVTEVFREQCEPWKAIGVGHLFMVFDAVREYVQLALNSLMDSRMVMLLNKAHIERAMEQKIEAAQLKFTELLVPYQELDMMTYDPTFTTELEEIRTRRYLNDNSVVPGKTPESIASMDDFTNREILDLMQAYYERAISVFISNVTVLAIEACLVKELEDIFAPSHISSMSDDEIHNIASECDETREERAELARKLADLTESKNILDLQAHSTRTSKRSDIARSTSASNIRKAKFHSTRPSEPSSRNSESPRSRSRTPISSPENSDRFDREGMRTTPSITTGKK</sequence>
<evidence type="ECO:0000256" key="4">
    <source>
        <dbReference type="SAM" id="MobiDB-lite"/>
    </source>
</evidence>
<dbReference type="InterPro" id="IPR027417">
    <property type="entry name" value="P-loop_NTPase"/>
</dbReference>
<evidence type="ECO:0000256" key="2">
    <source>
        <dbReference type="ARBA" id="ARBA00023134"/>
    </source>
</evidence>
<dbReference type="Pfam" id="PF02212">
    <property type="entry name" value="GED"/>
    <property type="match status" value="1"/>
</dbReference>
<protein>
    <recommendedName>
        <fullName evidence="9">Dynamin family protein</fullName>
    </recommendedName>
</protein>
<dbReference type="EMBL" id="MU005773">
    <property type="protein sequence ID" value="KAF2707539.1"/>
    <property type="molecule type" value="Genomic_DNA"/>
</dbReference>
<dbReference type="Pfam" id="PF00350">
    <property type="entry name" value="Dynamin_N"/>
    <property type="match status" value="1"/>
</dbReference>
<feature type="coiled-coil region" evidence="3">
    <location>
        <begin position="649"/>
        <end position="676"/>
    </location>
</feature>
<keyword evidence="8" id="KW-1185">Reference proteome</keyword>
<dbReference type="InterPro" id="IPR030381">
    <property type="entry name" value="G_DYNAMIN_dom"/>
</dbReference>
<evidence type="ECO:0000313" key="8">
    <source>
        <dbReference type="Proteomes" id="UP000799428"/>
    </source>
</evidence>
<dbReference type="InterPro" id="IPR000375">
    <property type="entry name" value="Dynamin_stalk"/>
</dbReference>